<organism evidence="2 3">
    <name type="scientific">Apiospora rasikravindrae</name>
    <dbReference type="NCBI Taxonomy" id="990691"/>
    <lineage>
        <taxon>Eukaryota</taxon>
        <taxon>Fungi</taxon>
        <taxon>Dikarya</taxon>
        <taxon>Ascomycota</taxon>
        <taxon>Pezizomycotina</taxon>
        <taxon>Sordariomycetes</taxon>
        <taxon>Xylariomycetidae</taxon>
        <taxon>Amphisphaeriales</taxon>
        <taxon>Apiosporaceae</taxon>
        <taxon>Apiospora</taxon>
    </lineage>
</organism>
<feature type="region of interest" description="Disordered" evidence="1">
    <location>
        <begin position="269"/>
        <end position="315"/>
    </location>
</feature>
<evidence type="ECO:0000313" key="2">
    <source>
        <dbReference type="EMBL" id="KAK8039083.1"/>
    </source>
</evidence>
<feature type="compositionally biased region" description="Basic residues" evidence="1">
    <location>
        <begin position="269"/>
        <end position="282"/>
    </location>
</feature>
<feature type="compositionally biased region" description="Polar residues" evidence="1">
    <location>
        <begin position="54"/>
        <end position="72"/>
    </location>
</feature>
<feature type="compositionally biased region" description="Basic residues" evidence="1">
    <location>
        <begin position="29"/>
        <end position="46"/>
    </location>
</feature>
<gene>
    <name evidence="2" type="ORF">PG993_007494</name>
</gene>
<reference evidence="2 3" key="1">
    <citation type="submission" date="2023-01" db="EMBL/GenBank/DDBJ databases">
        <title>Analysis of 21 Apiospora genomes using comparative genomics revels a genus with tremendous synthesis potential of carbohydrate active enzymes and secondary metabolites.</title>
        <authorList>
            <person name="Sorensen T."/>
        </authorList>
    </citation>
    <scope>NUCLEOTIDE SEQUENCE [LARGE SCALE GENOMIC DNA]</scope>
    <source>
        <strain evidence="2 3">CBS 33761</strain>
    </source>
</reference>
<keyword evidence="3" id="KW-1185">Reference proteome</keyword>
<dbReference type="Proteomes" id="UP001444661">
    <property type="component" value="Unassembled WGS sequence"/>
</dbReference>
<proteinExistence type="predicted"/>
<sequence>MLRLPPTAISVTMTEVKDFEHRRRFKRYLTRHDARTRRSPSPHRHTGPAINESLVATPQTQNPADTNGQGSMETPKRRCQPNTPKLFSLPPRRPPKFTPFPSRVEAPTSHETSRSSQSTSSYTSSFLRDWRGHKSSTVILPPPFSVGERTVSDELSLPLRMYNQASLDHPEELAQDPSITRFDYSSSGGAQTEALTSIPVPTSHSALETRHEGGGLGVSQGETMGTDLGVRVYNDSLPASLQPQTPRNLPEARHQSRLHVLHTAPVRRVASRTAHHSHRHYGGTRSPSGMEAPGFRGLFGGTENSDDSARFSNEA</sequence>
<feature type="region of interest" description="Disordered" evidence="1">
    <location>
        <begin position="29"/>
        <end position="122"/>
    </location>
</feature>
<dbReference type="EMBL" id="JAQQWK010000006">
    <property type="protein sequence ID" value="KAK8039083.1"/>
    <property type="molecule type" value="Genomic_DNA"/>
</dbReference>
<evidence type="ECO:0000256" key="1">
    <source>
        <dbReference type="SAM" id="MobiDB-lite"/>
    </source>
</evidence>
<comment type="caution">
    <text evidence="2">The sequence shown here is derived from an EMBL/GenBank/DDBJ whole genome shotgun (WGS) entry which is preliminary data.</text>
</comment>
<accession>A0ABR1SXN6</accession>
<name>A0ABR1SXN6_9PEZI</name>
<evidence type="ECO:0000313" key="3">
    <source>
        <dbReference type="Proteomes" id="UP001444661"/>
    </source>
</evidence>
<protein>
    <submittedName>
        <fullName evidence="2">Uncharacterized protein</fullName>
    </submittedName>
</protein>